<evidence type="ECO:0000256" key="1">
    <source>
        <dbReference type="SAM" id="MobiDB-lite"/>
    </source>
</evidence>
<organism evidence="2 3">
    <name type="scientific">Trichoderma asperellum (strain ATCC 204424 / CBS 433.97 / NBRC 101777)</name>
    <dbReference type="NCBI Taxonomy" id="1042311"/>
    <lineage>
        <taxon>Eukaryota</taxon>
        <taxon>Fungi</taxon>
        <taxon>Dikarya</taxon>
        <taxon>Ascomycota</taxon>
        <taxon>Pezizomycotina</taxon>
        <taxon>Sordariomycetes</taxon>
        <taxon>Hypocreomycetidae</taxon>
        <taxon>Hypocreales</taxon>
        <taxon>Hypocreaceae</taxon>
        <taxon>Trichoderma</taxon>
    </lineage>
</organism>
<gene>
    <name evidence="2" type="ORF">M441DRAFT_446001</name>
</gene>
<feature type="region of interest" description="Disordered" evidence="1">
    <location>
        <begin position="100"/>
        <end position="120"/>
    </location>
</feature>
<accession>A0A2T3Z1D0</accession>
<keyword evidence="3" id="KW-1185">Reference proteome</keyword>
<dbReference type="PANTHER" id="PTHR38797:SF7">
    <property type="entry name" value="TRANSCRIPTION FACTOR DOMAIN-CONTAINING PROTEIN"/>
    <property type="match status" value="1"/>
</dbReference>
<name>A0A2T3Z1D0_TRIA4</name>
<protein>
    <submittedName>
        <fullName evidence="2">Uncharacterized protein</fullName>
    </submittedName>
</protein>
<proteinExistence type="predicted"/>
<evidence type="ECO:0000313" key="3">
    <source>
        <dbReference type="Proteomes" id="UP000240493"/>
    </source>
</evidence>
<dbReference type="EMBL" id="KZ679265">
    <property type="protein sequence ID" value="PTB38607.1"/>
    <property type="molecule type" value="Genomic_DNA"/>
</dbReference>
<dbReference type="OrthoDB" id="5403091at2759"/>
<dbReference type="PANTHER" id="PTHR38797">
    <property type="entry name" value="NUCLEAR PORE COMPLEX PROTEIN NUP85-RELATED"/>
    <property type="match status" value="1"/>
</dbReference>
<evidence type="ECO:0000313" key="2">
    <source>
        <dbReference type="EMBL" id="PTB38607.1"/>
    </source>
</evidence>
<sequence>MQDASKTSEDAFDWLSESDRQSIEEAIQTGDWPGLEGSAFSRIAVIDHHSSRARKPAEGSKLDLQDLWYLYYQVGKNVRHSSPEQDKWIRHILQVRGHGPLTRQAQSSNSGGDSDESSSLEIATTSGGIIWEDLPFFTTDMTDIWVKDCATMSATQRINFSHFLAKLASVGVDDNLCTIAPLVFHDVFETIRPLGSYNDENDKEDTLRTLEDLTTAALLPAAQAWLFSAGETTFTRSELGRKSSATFSPWRWMYWLKRLEEIKIEARQAGEESLAASILLTMEQMLTLGGIGDDEITWEDGVGTMSLE</sequence>
<dbReference type="InterPro" id="IPR022085">
    <property type="entry name" value="OpdG"/>
</dbReference>
<dbReference type="Pfam" id="PF12311">
    <property type="entry name" value="DUF3632"/>
    <property type="match status" value="1"/>
</dbReference>
<dbReference type="AlphaFoldDB" id="A0A2T3Z1D0"/>
<dbReference type="InterPro" id="IPR053204">
    <property type="entry name" value="Oxopyrrolidines_Biosynth-assoc"/>
</dbReference>
<dbReference type="Proteomes" id="UP000240493">
    <property type="component" value="Unassembled WGS sequence"/>
</dbReference>
<reference evidence="2 3" key="1">
    <citation type="submission" date="2016-07" db="EMBL/GenBank/DDBJ databases">
        <title>Multiple horizontal gene transfer events from other fungi enriched the ability of initially mycotrophic Trichoderma (Ascomycota) to feed on dead plant biomass.</title>
        <authorList>
            <consortium name="DOE Joint Genome Institute"/>
            <person name="Aerts A."/>
            <person name="Atanasova L."/>
            <person name="Chenthamara K."/>
            <person name="Zhang J."/>
            <person name="Grujic M."/>
            <person name="Henrissat B."/>
            <person name="Kuo A."/>
            <person name="Salamov A."/>
            <person name="Lipzen A."/>
            <person name="Labutti K."/>
            <person name="Barry K."/>
            <person name="Miao Y."/>
            <person name="Rahimi M.J."/>
            <person name="Shen Q."/>
            <person name="Grigoriev I.V."/>
            <person name="Kubicek C.P."/>
            <person name="Druzhinina I.S."/>
        </authorList>
    </citation>
    <scope>NUCLEOTIDE SEQUENCE [LARGE SCALE GENOMIC DNA]</scope>
    <source>
        <strain evidence="2 3">CBS 433.97</strain>
    </source>
</reference>